<dbReference type="PANTHER" id="PTHR13355:SF11">
    <property type="entry name" value="GLUCOSAMINE 6-PHOSPHATE N-ACETYLTRANSFERASE"/>
    <property type="match status" value="1"/>
</dbReference>
<dbReference type="InterPro" id="IPR039143">
    <property type="entry name" value="GNPNAT1-like"/>
</dbReference>
<dbReference type="SUPFAM" id="SSF55729">
    <property type="entry name" value="Acyl-CoA N-acyltransferases (Nat)"/>
    <property type="match status" value="1"/>
</dbReference>
<dbReference type="CDD" id="cd04301">
    <property type="entry name" value="NAT_SF"/>
    <property type="match status" value="1"/>
</dbReference>
<dbReference type="PANTHER" id="PTHR13355">
    <property type="entry name" value="GLUCOSAMINE 6-PHOSPHATE N-ACETYLTRANSFERASE"/>
    <property type="match status" value="1"/>
</dbReference>
<keyword evidence="3" id="KW-1185">Reference proteome</keyword>
<evidence type="ECO:0000313" key="3">
    <source>
        <dbReference type="Proteomes" id="UP000076825"/>
    </source>
</evidence>
<keyword evidence="2" id="KW-0808">Transferase</keyword>
<dbReference type="KEGG" id="btrm:SAMEA390648703676"/>
<dbReference type="AlphaFoldDB" id="A0A157R1S7"/>
<dbReference type="GO" id="GO:0004343">
    <property type="term" value="F:glucosamine 6-phosphate N-acetyltransferase activity"/>
    <property type="evidence" value="ECO:0007669"/>
    <property type="project" value="TreeGrafter"/>
</dbReference>
<sequence>MPPELELDEYDPLSQHAVAYDLAGQPLATGRLLPDGHIGRMAVRRSARGSGVGAQVLTALIACGRQAGHKRLILNAQIQAMGFYEAFGFAAEGEIFLDAGIEHRVMVKPL</sequence>
<gene>
    <name evidence="2" type="ORF">SAMEA3906487_03676</name>
</gene>
<accession>A0A157R1S7</accession>
<evidence type="ECO:0000313" key="2">
    <source>
        <dbReference type="EMBL" id="SAI73388.1"/>
    </source>
</evidence>
<evidence type="ECO:0000259" key="1">
    <source>
        <dbReference type="PROSITE" id="PS51186"/>
    </source>
</evidence>
<dbReference type="Proteomes" id="UP000076825">
    <property type="component" value="Chromosome 1"/>
</dbReference>
<dbReference type="PATRIC" id="fig|123899.6.peg.3676"/>
<feature type="domain" description="N-acetyltransferase" evidence="1">
    <location>
        <begin position="1"/>
        <end position="110"/>
    </location>
</feature>
<dbReference type="EMBL" id="LT546645">
    <property type="protein sequence ID" value="SAI73388.1"/>
    <property type="molecule type" value="Genomic_DNA"/>
</dbReference>
<dbReference type="PROSITE" id="PS51186">
    <property type="entry name" value="GNAT"/>
    <property type="match status" value="1"/>
</dbReference>
<dbReference type="Pfam" id="PF13673">
    <property type="entry name" value="Acetyltransf_10"/>
    <property type="match status" value="1"/>
</dbReference>
<dbReference type="Gene3D" id="3.40.630.30">
    <property type="match status" value="1"/>
</dbReference>
<name>A0A157R1S7_9BORD</name>
<keyword evidence="2" id="KW-0012">Acyltransferase</keyword>
<reference evidence="2 3" key="1">
    <citation type="submission" date="2016-04" db="EMBL/GenBank/DDBJ databases">
        <authorList>
            <consortium name="Pathogen Informatics"/>
        </authorList>
    </citation>
    <scope>NUCLEOTIDE SEQUENCE [LARGE SCALE GENOMIC DNA]</scope>
    <source>
        <strain evidence="2 3">H044680328</strain>
    </source>
</reference>
<protein>
    <submittedName>
        <fullName evidence="2">Acetyltransferase</fullName>
        <ecNumber evidence="2">2.3.1.-</ecNumber>
    </submittedName>
</protein>
<dbReference type="InterPro" id="IPR000182">
    <property type="entry name" value="GNAT_dom"/>
</dbReference>
<proteinExistence type="predicted"/>
<dbReference type="STRING" id="123899.SAMEA3906487_03676"/>
<dbReference type="EC" id="2.3.1.-" evidence="2"/>
<dbReference type="InterPro" id="IPR016181">
    <property type="entry name" value="Acyl_CoA_acyltransferase"/>
</dbReference>
<organism evidence="2 3">
    <name type="scientific">Bordetella trematum</name>
    <dbReference type="NCBI Taxonomy" id="123899"/>
    <lineage>
        <taxon>Bacteria</taxon>
        <taxon>Pseudomonadati</taxon>
        <taxon>Pseudomonadota</taxon>
        <taxon>Betaproteobacteria</taxon>
        <taxon>Burkholderiales</taxon>
        <taxon>Alcaligenaceae</taxon>
        <taxon>Bordetella</taxon>
    </lineage>
</organism>